<accession>A0A9P8MHI6</accession>
<protein>
    <submittedName>
        <fullName evidence="2">Uncharacterized protein</fullName>
    </submittedName>
</protein>
<name>A0A9P8MHI6_9HYPO</name>
<keyword evidence="3" id="KW-1185">Reference proteome</keyword>
<gene>
    <name evidence="2" type="ORF">MHUMG1_01459</name>
</gene>
<evidence type="ECO:0000313" key="2">
    <source>
        <dbReference type="EMBL" id="KAH0600463.1"/>
    </source>
</evidence>
<evidence type="ECO:0000313" key="3">
    <source>
        <dbReference type="Proteomes" id="UP000764110"/>
    </source>
</evidence>
<evidence type="ECO:0000256" key="1">
    <source>
        <dbReference type="SAM" id="MobiDB-lite"/>
    </source>
</evidence>
<dbReference type="Proteomes" id="UP000764110">
    <property type="component" value="Unassembled WGS sequence"/>
</dbReference>
<dbReference type="AlphaFoldDB" id="A0A9P8MHI6"/>
<reference evidence="2 3" key="1">
    <citation type="submission" date="2020-07" db="EMBL/GenBank/DDBJ databases">
        <title>Metarhizium humberi genome.</title>
        <authorList>
            <person name="Lysoe E."/>
        </authorList>
    </citation>
    <scope>NUCLEOTIDE SEQUENCE [LARGE SCALE GENOMIC DNA]</scope>
    <source>
        <strain evidence="2 3">ESALQ1638</strain>
    </source>
</reference>
<organism evidence="2 3">
    <name type="scientific">Metarhizium humberi</name>
    <dbReference type="NCBI Taxonomy" id="2596975"/>
    <lineage>
        <taxon>Eukaryota</taxon>
        <taxon>Fungi</taxon>
        <taxon>Dikarya</taxon>
        <taxon>Ascomycota</taxon>
        <taxon>Pezizomycotina</taxon>
        <taxon>Sordariomycetes</taxon>
        <taxon>Hypocreomycetidae</taxon>
        <taxon>Hypocreales</taxon>
        <taxon>Clavicipitaceae</taxon>
        <taxon>Metarhizium</taxon>
    </lineage>
</organism>
<sequence>MIAQLASPSHYTPPPIPDIGHELRPPSVLLPCHLAPESDDFLDMVDRGLCISPSAHACKPSNIWSASSAYPSPGHNTPRVQSPVSEAEYCRGNRLSLSGFSLPNLRSSSPSSNAVADTSNREIMAPGDGSDLFWYDGTIDADRRSPEPKDGPTFARAAQTFSSKRKASQFSLRSLTKSLSKRPRVVAFRQWAVNIYHDSSRRLTEAYRRLKYQRRFGEFRAWTGIGRRRQRPQPADDVKDKSTQPYGVFKYESGPGNQEWWKDGVTRYRAPSWMFRTK</sequence>
<feature type="region of interest" description="Disordered" evidence="1">
    <location>
        <begin position="227"/>
        <end position="248"/>
    </location>
</feature>
<proteinExistence type="predicted"/>
<comment type="caution">
    <text evidence="2">The sequence shown here is derived from an EMBL/GenBank/DDBJ whole genome shotgun (WGS) entry which is preliminary data.</text>
</comment>
<dbReference type="EMBL" id="JACEFI010000002">
    <property type="protein sequence ID" value="KAH0600463.1"/>
    <property type="molecule type" value="Genomic_DNA"/>
</dbReference>